<dbReference type="AlphaFoldDB" id="A0A023ZTK0"/>
<gene>
    <name evidence="1" type="primary">mtB</name>
</gene>
<evidence type="ECO:0000313" key="1">
    <source>
        <dbReference type="EMBL" id="AHY82550.1"/>
    </source>
</evidence>
<dbReference type="EMBL" id="KJ748550">
    <property type="protein sequence ID" value="AHY82549.1"/>
    <property type="molecule type" value="Genomic_DNA"/>
</dbReference>
<dbReference type="EMBL" id="KJ748551">
    <property type="protein sequence ID" value="AHY82550.1"/>
    <property type="molecule type" value="Genomic_DNA"/>
</dbReference>
<organism evidence="1">
    <name type="scientific">Paramecium tetraurelia</name>
    <dbReference type="NCBI Taxonomy" id="5888"/>
    <lineage>
        <taxon>Eukaryota</taxon>
        <taxon>Sar</taxon>
        <taxon>Alveolata</taxon>
        <taxon>Ciliophora</taxon>
        <taxon>Intramacronucleata</taxon>
        <taxon>Oligohymenophorea</taxon>
        <taxon>Peniculida</taxon>
        <taxon>Parameciidae</taxon>
        <taxon>Paramecium</taxon>
    </lineage>
</organism>
<sequence>MFISTLNLLLELRKGTLELDIIKQHLQQHSLMNEIEINALMDLTKQIKESITDDEQRVGILNEIDTILLNILQEKRETNSNTDNFLNYVQQSNQNNIGIAILNNYGQFILTDQLTRNILELNILKLEAVNFFSLISKVSQNMLREKFNDCCLLQKGNAKETFQLAMYSKRNKKKSIQYLKQFAKEKEKRKLKYSLAKNTDAEPIQQELILMAKYLKSLQVTISKTNLQLHDDFIESFRDSNDILLHNLSSLIPNQLNQVAVCEIYELDQHLNFSVEALLSDPFIKKNEVKWSKLVRKLGGQEPTYEDFII</sequence>
<name>A0A023ZTK0_PARTE</name>
<accession>A0A023ZTK0</accession>
<protein>
    <submittedName>
        <fullName evidence="1">MtB protein</fullName>
    </submittedName>
</protein>
<reference evidence="1" key="1">
    <citation type="journal article" date="2014" name="Nature">
        <title>Genome-defence small RNAs exapted for epigenetic mating-type inheritance.</title>
        <authorList>
            <person name="Singh D.P."/>
            <person name="Saudemont B."/>
            <person name="Guglielmi G."/>
            <person name="Arnaiz O."/>
            <person name="Gout J.F."/>
            <person name="Prajer M."/>
            <person name="Potekhin A."/>
            <person name="Przybos E."/>
            <person name="Aubusson-Fleury A."/>
            <person name="Bhullar S."/>
            <person name="Bouhouche K."/>
            <person name="Lhuillier-Akakpo M."/>
            <person name="Tanty V."/>
            <person name="Blugeon C."/>
            <person name="Alberti A."/>
            <person name="Labadie K."/>
            <person name="Aury J.M."/>
            <person name="Sperling L."/>
            <person name="Duharcourt S."/>
            <person name="Meyer E."/>
        </authorList>
    </citation>
    <scope>NUCLEOTIDE SEQUENCE</scope>
    <source>
        <strain evidence="1">32</strain>
    </source>
</reference>
<proteinExistence type="predicted"/>